<organism evidence="7 8">
    <name type="scientific">Desulfamplus magnetovallimortis</name>
    <dbReference type="NCBI Taxonomy" id="1246637"/>
    <lineage>
        <taxon>Bacteria</taxon>
        <taxon>Pseudomonadati</taxon>
        <taxon>Thermodesulfobacteriota</taxon>
        <taxon>Desulfobacteria</taxon>
        <taxon>Desulfobacterales</taxon>
        <taxon>Desulfobacteraceae</taxon>
        <taxon>Desulfamplus</taxon>
    </lineage>
</organism>
<dbReference type="Proteomes" id="UP000191931">
    <property type="component" value="Unassembled WGS sequence"/>
</dbReference>
<evidence type="ECO:0000256" key="3">
    <source>
        <dbReference type="ARBA" id="ARBA00023274"/>
    </source>
</evidence>
<dbReference type="Gene3D" id="1.20.5.710">
    <property type="entry name" value="Single helix bin"/>
    <property type="match status" value="1"/>
</dbReference>
<keyword evidence="8" id="KW-1185">Reference proteome</keyword>
<dbReference type="OrthoDB" id="9811748at2"/>
<dbReference type="CDD" id="cd00387">
    <property type="entry name" value="Ribosomal_L7_L12"/>
    <property type="match status" value="1"/>
</dbReference>
<dbReference type="InterPro" id="IPR000206">
    <property type="entry name" value="Ribosomal_bL12"/>
</dbReference>
<keyword evidence="2 4" id="KW-0689">Ribosomal protein</keyword>
<dbReference type="EMBL" id="FWEV01000015">
    <property type="protein sequence ID" value="SLM27787.1"/>
    <property type="molecule type" value="Genomic_DNA"/>
</dbReference>
<evidence type="ECO:0000313" key="7">
    <source>
        <dbReference type="EMBL" id="SLM27787.1"/>
    </source>
</evidence>
<evidence type="ECO:0000256" key="4">
    <source>
        <dbReference type="HAMAP-Rule" id="MF_00368"/>
    </source>
</evidence>
<dbReference type="Gene3D" id="3.30.1390.10">
    <property type="match status" value="1"/>
</dbReference>
<dbReference type="GO" id="GO:0006412">
    <property type="term" value="P:translation"/>
    <property type="evidence" value="ECO:0007669"/>
    <property type="project" value="UniProtKB-UniRule"/>
</dbReference>
<comment type="similarity">
    <text evidence="1 4">Belongs to the bacterial ribosomal protein bL12 family.</text>
</comment>
<feature type="domain" description="Large ribosomal subunit protein bL12 C-terminal" evidence="5">
    <location>
        <begin position="63"/>
        <end position="129"/>
    </location>
</feature>
<dbReference type="STRING" id="1246637.MTBBW1_1110048"/>
<dbReference type="InterPro" id="IPR014719">
    <property type="entry name" value="Ribosomal_bL12_C/ClpS-like"/>
</dbReference>
<dbReference type="RefSeq" id="WP_080804243.1">
    <property type="nucleotide sequence ID" value="NZ_LT828546.1"/>
</dbReference>
<evidence type="ECO:0000259" key="6">
    <source>
        <dbReference type="Pfam" id="PF16320"/>
    </source>
</evidence>
<evidence type="ECO:0000313" key="8">
    <source>
        <dbReference type="Proteomes" id="UP000191931"/>
    </source>
</evidence>
<dbReference type="SUPFAM" id="SSF54736">
    <property type="entry name" value="ClpS-like"/>
    <property type="match status" value="1"/>
</dbReference>
<proteinExistence type="inferred from homology"/>
<dbReference type="InterPro" id="IPR036235">
    <property type="entry name" value="Ribosomal_bL12_oligo_N_sf"/>
</dbReference>
<dbReference type="InterPro" id="IPR008932">
    <property type="entry name" value="Ribosomal_bL12_oligo"/>
</dbReference>
<accession>A0A1W1H5R3</accession>
<dbReference type="PANTHER" id="PTHR45987:SF4">
    <property type="entry name" value="LARGE RIBOSOMAL SUBUNIT PROTEIN BL12M"/>
    <property type="match status" value="1"/>
</dbReference>
<sequence>MADITKDDVVEFIANMTVLELSELVKELEEKFGVSAAAPVAMMAGVPAAAGDAAAAAEEQTEFDVILETAGDKKISVIKEVRAITGLGLKEAKALVDECPKPVKEGIAKEEAEKIKEQLEGAGAQITIK</sequence>
<dbReference type="InterPro" id="IPR013823">
    <property type="entry name" value="Ribosomal_bL12_C"/>
</dbReference>
<dbReference type="HAMAP" id="MF_00368">
    <property type="entry name" value="Ribosomal_bL12"/>
    <property type="match status" value="1"/>
</dbReference>
<dbReference type="SUPFAM" id="SSF48300">
    <property type="entry name" value="Ribosomal protein L7/12, oligomerisation (N-terminal) domain"/>
    <property type="match status" value="1"/>
</dbReference>
<protein>
    <recommendedName>
        <fullName evidence="4">Large ribosomal subunit protein bL12</fullName>
    </recommendedName>
</protein>
<dbReference type="GO" id="GO:0003735">
    <property type="term" value="F:structural constituent of ribosome"/>
    <property type="evidence" value="ECO:0007669"/>
    <property type="project" value="InterPro"/>
</dbReference>
<dbReference type="AlphaFoldDB" id="A0A1W1H5R3"/>
<dbReference type="FunFam" id="3.30.1390.10:FF:000001">
    <property type="entry name" value="50S ribosomal protein L7/L12"/>
    <property type="match status" value="1"/>
</dbReference>
<gene>
    <name evidence="4 7" type="primary">rplL</name>
    <name evidence="7" type="ORF">MTBBW1_1110048</name>
</gene>
<evidence type="ECO:0000256" key="1">
    <source>
        <dbReference type="ARBA" id="ARBA00007197"/>
    </source>
</evidence>
<comment type="function">
    <text evidence="4">Forms part of the ribosomal stalk which helps the ribosome interact with GTP-bound translation factors. Is thus essential for accurate translation.</text>
</comment>
<evidence type="ECO:0000259" key="5">
    <source>
        <dbReference type="Pfam" id="PF00542"/>
    </source>
</evidence>
<dbReference type="Pfam" id="PF16320">
    <property type="entry name" value="Ribosomal_L12_N"/>
    <property type="match status" value="1"/>
</dbReference>
<dbReference type="NCBIfam" id="TIGR00855">
    <property type="entry name" value="L12"/>
    <property type="match status" value="1"/>
</dbReference>
<evidence type="ECO:0000256" key="2">
    <source>
        <dbReference type="ARBA" id="ARBA00022980"/>
    </source>
</evidence>
<name>A0A1W1H5R3_9BACT</name>
<dbReference type="GO" id="GO:0003729">
    <property type="term" value="F:mRNA binding"/>
    <property type="evidence" value="ECO:0007669"/>
    <property type="project" value="TreeGrafter"/>
</dbReference>
<dbReference type="Pfam" id="PF00542">
    <property type="entry name" value="Ribosomal_L12"/>
    <property type="match status" value="1"/>
</dbReference>
<reference evidence="7 8" key="1">
    <citation type="submission" date="2017-03" db="EMBL/GenBank/DDBJ databases">
        <authorList>
            <person name="Afonso C.L."/>
            <person name="Miller P.J."/>
            <person name="Scott M.A."/>
            <person name="Spackman E."/>
            <person name="Goraichik I."/>
            <person name="Dimitrov K.M."/>
            <person name="Suarez D.L."/>
            <person name="Swayne D.E."/>
        </authorList>
    </citation>
    <scope>NUCLEOTIDE SEQUENCE [LARGE SCALE GENOMIC DNA]</scope>
    <source>
        <strain evidence="7">PRJEB14757</strain>
    </source>
</reference>
<feature type="domain" description="Large ribosomal subunit protein bL12 oligomerization" evidence="6">
    <location>
        <begin position="5"/>
        <end position="53"/>
    </location>
</feature>
<dbReference type="GO" id="GO:0022625">
    <property type="term" value="C:cytosolic large ribosomal subunit"/>
    <property type="evidence" value="ECO:0007669"/>
    <property type="project" value="TreeGrafter"/>
</dbReference>
<dbReference type="PANTHER" id="PTHR45987">
    <property type="entry name" value="39S RIBOSOMAL PROTEIN L12"/>
    <property type="match status" value="1"/>
</dbReference>
<comment type="subunit">
    <text evidence="4">Homodimer. Part of the ribosomal stalk of the 50S ribosomal subunit. Forms a multimeric L10(L12)X complex, where L10 forms an elongated spine to which 2 to 4 L12 dimers bind in a sequential fashion. Binds GTP-bound translation factors.</text>
</comment>
<keyword evidence="3 4" id="KW-0687">Ribonucleoprotein</keyword>